<evidence type="ECO:0000313" key="2">
    <source>
        <dbReference type="Proteomes" id="UP001501736"/>
    </source>
</evidence>
<organism evidence="1 2">
    <name type="scientific">Nesterenkonia halobia</name>
    <dbReference type="NCBI Taxonomy" id="37922"/>
    <lineage>
        <taxon>Bacteria</taxon>
        <taxon>Bacillati</taxon>
        <taxon>Actinomycetota</taxon>
        <taxon>Actinomycetes</taxon>
        <taxon>Micrococcales</taxon>
        <taxon>Micrococcaceae</taxon>
        <taxon>Nesterenkonia</taxon>
    </lineage>
</organism>
<accession>A0ABP6RCB3</accession>
<protein>
    <recommendedName>
        <fullName evidence="3">DUF559 domain-containing protein</fullName>
    </recommendedName>
</protein>
<dbReference type="Proteomes" id="UP001501736">
    <property type="component" value="Unassembled WGS sequence"/>
</dbReference>
<dbReference type="SUPFAM" id="SSF52980">
    <property type="entry name" value="Restriction endonuclease-like"/>
    <property type="match status" value="1"/>
</dbReference>
<proteinExistence type="predicted"/>
<keyword evidence="2" id="KW-1185">Reference proteome</keyword>
<evidence type="ECO:0000313" key="1">
    <source>
        <dbReference type="EMBL" id="GAA3284595.1"/>
    </source>
</evidence>
<name>A0ABP6RCB3_9MICC</name>
<comment type="caution">
    <text evidence="1">The sequence shown here is derived from an EMBL/GenBank/DDBJ whole genome shotgun (WGS) entry which is preliminary data.</text>
</comment>
<evidence type="ECO:0008006" key="3">
    <source>
        <dbReference type="Google" id="ProtNLM"/>
    </source>
</evidence>
<sequence>MPPGGHTVRDLHDAALDAGEIRHAVGYGTLTPLGRGIYAAGDVDRAAALLEVLTDERCAASHGTAAALLGLPEHELRLPVHLTTPTAGFRVQRPEVVPHRSDVPEDQIVERAGIRCTSPARTWVDMAQTLPPLGALVLADQILRPPRREFGEVGEALAGPEELHEAVARRRGSRGIRQIRRVAELARVGVDSPRETALRYAVHRAGLPDPRVNPRIGDEPGWTFQPDLAFDAFRVAVQYEGTAVHSRSDQVLRDVRRADIAAALGWLEVRITKEHSVDDWRPAIRKIVQALLSRGWTGR</sequence>
<dbReference type="InterPro" id="IPR011335">
    <property type="entry name" value="Restrct_endonuc-II-like"/>
</dbReference>
<dbReference type="EMBL" id="BAAAYG010000005">
    <property type="protein sequence ID" value="GAA3284595.1"/>
    <property type="molecule type" value="Genomic_DNA"/>
</dbReference>
<reference evidence="2" key="1">
    <citation type="journal article" date="2019" name="Int. J. Syst. Evol. Microbiol.">
        <title>The Global Catalogue of Microorganisms (GCM) 10K type strain sequencing project: providing services to taxonomists for standard genome sequencing and annotation.</title>
        <authorList>
            <consortium name="The Broad Institute Genomics Platform"/>
            <consortium name="The Broad Institute Genome Sequencing Center for Infectious Disease"/>
            <person name="Wu L."/>
            <person name="Ma J."/>
        </authorList>
    </citation>
    <scope>NUCLEOTIDE SEQUENCE [LARGE SCALE GENOMIC DNA]</scope>
    <source>
        <strain evidence="2">JCM 11483</strain>
    </source>
</reference>
<gene>
    <name evidence="1" type="ORF">GCM10020260_15420</name>
</gene>